<dbReference type="EMBL" id="QGUI01000002">
    <property type="protein sequence ID" value="PZN01614.1"/>
    <property type="molecule type" value="Genomic_DNA"/>
</dbReference>
<organism evidence="1">
    <name type="scientific">Thermocrispum agreste</name>
    <dbReference type="NCBI Taxonomy" id="37925"/>
    <lineage>
        <taxon>Bacteria</taxon>
        <taxon>Bacillati</taxon>
        <taxon>Actinomycetota</taxon>
        <taxon>Actinomycetes</taxon>
        <taxon>Pseudonocardiales</taxon>
        <taxon>Pseudonocardiaceae</taxon>
        <taxon>Thermocrispum</taxon>
    </lineage>
</organism>
<proteinExistence type="predicted"/>
<name>A0A2W4LVD5_9PSEU</name>
<comment type="caution">
    <text evidence="1">The sequence shown here is derived from an EMBL/GenBank/DDBJ whole genome shotgun (WGS) entry which is preliminary data.</text>
</comment>
<sequence>MTNGPVYPPVYPPFYPVAPGDLPVAEFLAVNGVSLGSYCFMTSDVSGLLTVPAKRGDDVVVPGRHGAIRTPRKRYDVGEIVLPMWIVGCAPDGSIPSHGRMERDFFKRRDELLQLFHAEQVTLTFTRADDVTLSVEAEVVDVMDFTRRWAEPIAQVSVALRLTDPFWVENEDRSAIITSATTTTPHQVSAFIGGTAPITDAVIRFIGPVSNPRLAIGERWVAYNGVIGSGRELVLECRHWHAHSGAGASWEPNRLQIYREPGPEWFVLPPSPDPLPVVFTHTGGGVASVEIAGRRRFLSP</sequence>
<reference evidence="1" key="1">
    <citation type="submission" date="2018-05" db="EMBL/GenBank/DDBJ databases">
        <authorList>
            <person name="Lanie J.A."/>
            <person name="Ng W.-L."/>
            <person name="Kazmierczak K.M."/>
            <person name="Andrzejewski T.M."/>
            <person name="Davidsen T.M."/>
            <person name="Wayne K.J."/>
            <person name="Tettelin H."/>
            <person name="Glass J.I."/>
            <person name="Rusch D."/>
            <person name="Podicherti R."/>
            <person name="Tsui H.-C.T."/>
            <person name="Winkler M.E."/>
        </authorList>
    </citation>
    <scope>NUCLEOTIDE SEQUENCE</scope>
    <source>
        <strain evidence="1">ZC4RG45</strain>
    </source>
</reference>
<protein>
    <submittedName>
        <fullName evidence="1">Uncharacterized protein</fullName>
    </submittedName>
</protein>
<dbReference type="AlphaFoldDB" id="A0A2W4LVD5"/>
<gene>
    <name evidence="1" type="ORF">DIU77_00075</name>
</gene>
<accession>A0A2W4LVD5</accession>
<evidence type="ECO:0000313" key="1">
    <source>
        <dbReference type="EMBL" id="PZN01614.1"/>
    </source>
</evidence>